<dbReference type="CDD" id="cd07564">
    <property type="entry name" value="nitrilases_CHs"/>
    <property type="match status" value="1"/>
</dbReference>
<proteinExistence type="inferred from homology"/>
<evidence type="ECO:0000259" key="7">
    <source>
        <dbReference type="PROSITE" id="PS50263"/>
    </source>
</evidence>
<evidence type="ECO:0000256" key="5">
    <source>
        <dbReference type="PROSITE-ProRule" id="PRU10139"/>
    </source>
</evidence>
<evidence type="ECO:0000256" key="6">
    <source>
        <dbReference type="SAM" id="MobiDB-lite"/>
    </source>
</evidence>
<dbReference type="AlphaFoldDB" id="A0A2J6QZ34"/>
<feature type="region of interest" description="Disordered" evidence="6">
    <location>
        <begin position="313"/>
        <end position="333"/>
    </location>
</feature>
<dbReference type="InterPro" id="IPR000132">
    <property type="entry name" value="Nitrilase/CN_hydratase_CS"/>
</dbReference>
<reference evidence="8 9" key="1">
    <citation type="submission" date="2016-04" db="EMBL/GenBank/DDBJ databases">
        <title>A degradative enzymes factory behind the ericoid mycorrhizal symbiosis.</title>
        <authorList>
            <consortium name="DOE Joint Genome Institute"/>
            <person name="Martino E."/>
            <person name="Morin E."/>
            <person name="Grelet G."/>
            <person name="Kuo A."/>
            <person name="Kohler A."/>
            <person name="Daghino S."/>
            <person name="Barry K."/>
            <person name="Choi C."/>
            <person name="Cichocki N."/>
            <person name="Clum A."/>
            <person name="Copeland A."/>
            <person name="Hainaut M."/>
            <person name="Haridas S."/>
            <person name="Labutti K."/>
            <person name="Lindquist E."/>
            <person name="Lipzen A."/>
            <person name="Khouja H.-R."/>
            <person name="Murat C."/>
            <person name="Ohm R."/>
            <person name="Olson A."/>
            <person name="Spatafora J."/>
            <person name="Veneault-Fourrey C."/>
            <person name="Henrissat B."/>
            <person name="Grigoriev I."/>
            <person name="Martin F."/>
            <person name="Perotto S."/>
        </authorList>
    </citation>
    <scope>NUCLEOTIDE SEQUENCE [LARGE SCALE GENOMIC DNA]</scope>
    <source>
        <strain evidence="8 9">F</strain>
    </source>
</reference>
<comment type="catalytic activity">
    <reaction evidence="3">
        <text>a nitrile + 2 H2O = a carboxylate + NH4(+)</text>
        <dbReference type="Rhea" id="RHEA:21724"/>
        <dbReference type="ChEBI" id="CHEBI:15377"/>
        <dbReference type="ChEBI" id="CHEBI:18379"/>
        <dbReference type="ChEBI" id="CHEBI:28938"/>
        <dbReference type="ChEBI" id="CHEBI:29067"/>
        <dbReference type="EC" id="3.5.5.1"/>
    </reaction>
</comment>
<evidence type="ECO:0000256" key="3">
    <source>
        <dbReference type="ARBA" id="ARBA00036406"/>
    </source>
</evidence>
<evidence type="ECO:0000256" key="1">
    <source>
        <dbReference type="ARBA" id="ARBA00008129"/>
    </source>
</evidence>
<dbReference type="EC" id="3.5.5.1" evidence="4"/>
<dbReference type="SUPFAM" id="SSF56317">
    <property type="entry name" value="Carbon-nitrogen hydrolase"/>
    <property type="match status" value="1"/>
</dbReference>
<dbReference type="FunFam" id="3.60.110.10:FF:000011">
    <property type="entry name" value="Cyanide hydratase"/>
    <property type="match status" value="1"/>
</dbReference>
<feature type="domain" description="CN hydrolase" evidence="7">
    <location>
        <begin position="7"/>
        <end position="280"/>
    </location>
</feature>
<dbReference type="GO" id="GO:0016836">
    <property type="term" value="F:hydro-lyase activity"/>
    <property type="evidence" value="ECO:0007669"/>
    <property type="project" value="UniProtKB-ARBA"/>
</dbReference>
<evidence type="ECO:0000313" key="8">
    <source>
        <dbReference type="EMBL" id="PMD31520.1"/>
    </source>
</evidence>
<dbReference type="PROSITE" id="PS00920">
    <property type="entry name" value="NITRIL_CHT_1"/>
    <property type="match status" value="1"/>
</dbReference>
<dbReference type="Gene3D" id="3.60.110.10">
    <property type="entry name" value="Carbon-nitrogen hydrolase"/>
    <property type="match status" value="1"/>
</dbReference>
<dbReference type="Pfam" id="PF00795">
    <property type="entry name" value="CN_hydrolase"/>
    <property type="match status" value="1"/>
</dbReference>
<dbReference type="PANTHER" id="PTHR46044:SF14">
    <property type="entry name" value="ARYLACETONITRILASE"/>
    <property type="match status" value="1"/>
</dbReference>
<feature type="compositionally biased region" description="Low complexity" evidence="6">
    <location>
        <begin position="318"/>
        <end position="333"/>
    </location>
</feature>
<dbReference type="InterPro" id="IPR036526">
    <property type="entry name" value="C-N_Hydrolase_sf"/>
</dbReference>
<keyword evidence="2 8" id="KW-0378">Hydrolase</keyword>
<dbReference type="PROSITE" id="PS50263">
    <property type="entry name" value="CN_HYDROLASE"/>
    <property type="match status" value="1"/>
</dbReference>
<feature type="active site" description="Proton acceptor" evidence="5">
    <location>
        <position position="47"/>
    </location>
</feature>
<dbReference type="GO" id="GO:0000257">
    <property type="term" value="F:nitrilase activity"/>
    <property type="evidence" value="ECO:0007669"/>
    <property type="project" value="UniProtKB-EC"/>
</dbReference>
<keyword evidence="9" id="KW-1185">Reference proteome</keyword>
<dbReference type="OrthoDB" id="10250282at2759"/>
<dbReference type="Proteomes" id="UP000235786">
    <property type="component" value="Unassembled WGS sequence"/>
</dbReference>
<comment type="similarity">
    <text evidence="1">Belongs to the carbon-nitrogen hydrolase superfamily. Nitrilase family.</text>
</comment>
<name>A0A2J6QZ34_HYAVF</name>
<dbReference type="InterPro" id="IPR044149">
    <property type="entry name" value="Nitrilases_CHs"/>
</dbReference>
<evidence type="ECO:0000313" key="9">
    <source>
        <dbReference type="Proteomes" id="UP000235786"/>
    </source>
</evidence>
<dbReference type="STRING" id="1149755.A0A2J6QZ34"/>
<gene>
    <name evidence="8" type="ORF">L207DRAFT_501194</name>
</gene>
<evidence type="ECO:0000256" key="4">
    <source>
        <dbReference type="ARBA" id="ARBA00039045"/>
    </source>
</evidence>
<dbReference type="PANTHER" id="PTHR46044">
    <property type="entry name" value="NITRILASE"/>
    <property type="match status" value="1"/>
</dbReference>
<evidence type="ECO:0000256" key="2">
    <source>
        <dbReference type="ARBA" id="ARBA00022801"/>
    </source>
</evidence>
<protein>
    <recommendedName>
        <fullName evidence="4">nitrilase</fullName>
        <ecNumber evidence="4">3.5.5.1</ecNumber>
    </recommendedName>
</protein>
<organism evidence="8 9">
    <name type="scientific">Hyaloscypha variabilis (strain UAMH 11265 / GT02V1 / F)</name>
    <name type="common">Meliniomyces variabilis</name>
    <dbReference type="NCBI Taxonomy" id="1149755"/>
    <lineage>
        <taxon>Eukaryota</taxon>
        <taxon>Fungi</taxon>
        <taxon>Dikarya</taxon>
        <taxon>Ascomycota</taxon>
        <taxon>Pezizomycotina</taxon>
        <taxon>Leotiomycetes</taxon>
        <taxon>Helotiales</taxon>
        <taxon>Hyaloscyphaceae</taxon>
        <taxon>Hyaloscypha</taxon>
        <taxon>Hyaloscypha variabilis</taxon>
    </lineage>
</organism>
<accession>A0A2J6QZ34</accession>
<dbReference type="InterPro" id="IPR003010">
    <property type="entry name" value="C-N_Hydrolase"/>
</dbReference>
<dbReference type="EMBL" id="KZ613962">
    <property type="protein sequence ID" value="PMD31520.1"/>
    <property type="molecule type" value="Genomic_DNA"/>
</dbReference>
<sequence length="333" mass="36105">MASNKPVRVAVTQAEPGWFDLAGAVKKTCDLITEAAENGAELVVFPECWIPGYPTWIWTRLVDFDLGVKYIKNSLVVDSIEMETIRSCAAKNKIIVSLGFSENDGNSLYIAQCTIGSDGQIKMKRRKIKPTHMERTIFGDGSGSSLMNVVSTEIGKVGSLACWEHMQPLLKYHTISQGEEIHIAAWPPLSPHSGGPGFWSISAEGCQNLSQTYAIESQTFVLHSTSVITSLGVEANGTSAGNMMSTPGGGMSAIFGPDGRRLSEHLDETEQGIIYADLDRNEIIKCKTFADPVGHYSRPDLLWLGADTKEKKKVYSRGDAGTPDTAAADVTNE</sequence>